<keyword evidence="1" id="KW-0433">Leucine-rich repeat</keyword>
<dbReference type="RefSeq" id="XP_070473578.1">
    <property type="nucleotide sequence ID" value="XM_070617477.1"/>
</dbReference>
<proteinExistence type="predicted"/>
<dbReference type="RefSeq" id="XP_070473579.1">
    <property type="nucleotide sequence ID" value="XM_070617478.1"/>
</dbReference>
<accession>A0ABM4P8Q4</accession>
<evidence type="ECO:0000313" key="14">
    <source>
        <dbReference type="RefSeq" id="XP_070473578.1"/>
    </source>
</evidence>
<evidence type="ECO:0000256" key="3">
    <source>
        <dbReference type="ARBA" id="ARBA00023907"/>
    </source>
</evidence>
<gene>
    <name evidence="13 14 15 16 17 18" type="primary">LRRD1</name>
</gene>
<evidence type="ECO:0000313" key="15">
    <source>
        <dbReference type="RefSeq" id="XP_070473579.1"/>
    </source>
</evidence>
<dbReference type="PANTHER" id="PTHR48051:SF54">
    <property type="entry name" value="LEUCINE-RICH REPEAT-CONTAINING PROTEIN"/>
    <property type="match status" value="1"/>
</dbReference>
<name>A0ABM4P8Q4_EQUPR</name>
<evidence type="ECO:0000256" key="7">
    <source>
        <dbReference type="ARBA" id="ARBA00049970"/>
    </source>
</evidence>
<dbReference type="Gene3D" id="3.80.10.10">
    <property type="entry name" value="Ribonuclease Inhibitor"/>
    <property type="match status" value="1"/>
</dbReference>
<evidence type="ECO:0000256" key="6">
    <source>
        <dbReference type="ARBA" id="ARBA00032455"/>
    </source>
</evidence>
<evidence type="ECO:0000256" key="5">
    <source>
        <dbReference type="ARBA" id="ARBA00029998"/>
    </source>
</evidence>
<dbReference type="PROSITE" id="PS51450">
    <property type="entry name" value="LRR"/>
    <property type="match status" value="1"/>
</dbReference>
<evidence type="ECO:0000313" key="13">
    <source>
        <dbReference type="RefSeq" id="XP_070473577.1"/>
    </source>
</evidence>
<dbReference type="RefSeq" id="XP_070473577.1">
    <property type="nucleotide sequence ID" value="XM_070617476.1"/>
</dbReference>
<evidence type="ECO:0000313" key="16">
    <source>
        <dbReference type="RefSeq" id="XP_070473580.1"/>
    </source>
</evidence>
<reference evidence="13 14" key="1">
    <citation type="submission" date="2025-05" db="UniProtKB">
        <authorList>
            <consortium name="RefSeq"/>
        </authorList>
    </citation>
    <scope>IDENTIFICATION</scope>
    <source>
        <tissue evidence="13 14">Blood</tissue>
    </source>
</reference>
<dbReference type="GeneID" id="103549184"/>
<comment type="function">
    <text evidence="7">Core component of the SHOC2-MRAS-PP1c (SMP) holophosphatase complex that regulates activation of the MAPK pathway. Acts as a scaffolding protein in the SMP complex. The SMP complex specifically dephosphorylates the inhibitory phosphorylation at 'Ser-259' of RAF1 kinase, 'Ser-365' of BRAF kinase and 'Ser-214' of ARAF kinase, stimulating their kinase activities. The SMP complex enhances the dephosphorylation activity and substrate specificity of PP1c.</text>
</comment>
<keyword evidence="12" id="KW-1185">Reference proteome</keyword>
<evidence type="ECO:0000259" key="11">
    <source>
        <dbReference type="Pfam" id="PF24978"/>
    </source>
</evidence>
<evidence type="ECO:0000313" key="17">
    <source>
        <dbReference type="RefSeq" id="XP_070473581.1"/>
    </source>
</evidence>
<dbReference type="RefSeq" id="XP_070473582.1">
    <property type="nucleotide sequence ID" value="XM_070617481.1"/>
</dbReference>
<dbReference type="SUPFAM" id="SSF52058">
    <property type="entry name" value="L domain-like"/>
    <property type="match status" value="1"/>
</dbReference>
<feature type="compositionally biased region" description="Polar residues" evidence="9">
    <location>
        <begin position="97"/>
        <end position="110"/>
    </location>
</feature>
<evidence type="ECO:0000256" key="2">
    <source>
        <dbReference type="ARBA" id="ARBA00022737"/>
    </source>
</evidence>
<evidence type="ECO:0000256" key="4">
    <source>
        <dbReference type="ARBA" id="ARBA00029588"/>
    </source>
</evidence>
<evidence type="ECO:0000313" key="12">
    <source>
        <dbReference type="Proteomes" id="UP001652662"/>
    </source>
</evidence>
<keyword evidence="2" id="KW-0677">Repeat</keyword>
<evidence type="ECO:0000256" key="1">
    <source>
        <dbReference type="ARBA" id="ARBA00022614"/>
    </source>
</evidence>
<dbReference type="InterPro" id="IPR032675">
    <property type="entry name" value="LRR_dom_sf"/>
</dbReference>
<sequence>MSEKEDTSEELEDITSQFSKESRSWSVEEPGFTKETSNSLTEASDGKPSNQICETPPRKEALSIHDDTSTSSSGSKSKRNEEQRKTHQFSETIPRYDSSQSKTEISQSPSLSVTEMTAEYQAFIDSLSDETLGKISPQVFEENQKGLGSESENQIQKIPSEICNLKGIQKLNISSNQFIYFPIELCQLKSLEELNISQTNGRKLTRLPEELSNMIQLKGLDISNNAVREIPRNIGELRSLVSLNACNNQISYLPPSFLYLSDLQQLDLSGNNLTALPTGIYNLFSLKEINFDGNPLLRPPMEICKGRQLYTIARYLQRADERDEKILEKIFKIVAKNITETNFEFLCQKLNLAISETDMSTKSTVSLSERVHQALDRWKMESNDLSLTTAALRDQLTRALTIIGAYEIIDKITALKLFTCAIKF</sequence>
<dbReference type="Proteomes" id="UP001652662">
    <property type="component" value="Chromosome 4"/>
</dbReference>
<dbReference type="RefSeq" id="XP_070473581.1">
    <property type="nucleotide sequence ID" value="XM_070617480.1"/>
</dbReference>
<evidence type="ECO:0000313" key="18">
    <source>
        <dbReference type="RefSeq" id="XP_070473582.1"/>
    </source>
</evidence>
<comment type="subunit">
    <text evidence="8">Component of the SHOC2-MRAS-PP1c (SMP) complex consisting of SHOC2, GTP-bound M-Ras/MRAS and the catalytic subunit of protein phosphatase 1 (either PPP1CA, PPP1CB or PPP1CC). SHOC2 and PP1c preferably bind M-Ras/MRAS, but they also bind K-Ras/KRAS, N-Ras/NRAS and H-Ras/HRAS; these interactions are GTP-dependent and both SHOC2 and PP1c are required to form a stable complex. Interacts with PP1c in the absence of Ras GTPases. Interacts with M-Ras/MRAS and RAF1. Interacts with ERBIN; disrupts the interaction with RAF1 and Ras, preventing the activation of the Ras signaling pathway. Interacts with LZTR1.</text>
</comment>
<protein>
    <recommendedName>
        <fullName evidence="3">Leucine-rich repeat protein SHOC-2</fullName>
    </recommendedName>
    <alternativeName>
        <fullName evidence="6">Protein soc-2 homolog</fullName>
    </alternativeName>
    <alternativeName>
        <fullName evidence="4 5">protein Sur-8 homolog</fullName>
    </alternativeName>
</protein>
<dbReference type="Pfam" id="PF23598">
    <property type="entry name" value="LRR_14"/>
    <property type="match status" value="1"/>
</dbReference>
<dbReference type="SMART" id="SM00369">
    <property type="entry name" value="LRR_TYP"/>
    <property type="match status" value="4"/>
</dbReference>
<dbReference type="InterPro" id="IPR011029">
    <property type="entry name" value="DEATH-like_dom_sf"/>
</dbReference>
<dbReference type="Gene3D" id="1.10.533.10">
    <property type="entry name" value="Death Domain, Fas"/>
    <property type="match status" value="1"/>
</dbReference>
<dbReference type="InterPro" id="IPR050216">
    <property type="entry name" value="LRR_domain-containing"/>
</dbReference>
<dbReference type="Pfam" id="PF24978">
    <property type="entry name" value="Death_Lrrd1"/>
    <property type="match status" value="1"/>
</dbReference>
<dbReference type="RefSeq" id="XP_070473580.1">
    <property type="nucleotide sequence ID" value="XM_070617479.1"/>
</dbReference>
<dbReference type="InterPro" id="IPR055414">
    <property type="entry name" value="LRR_R13L4/SHOC2-like"/>
</dbReference>
<dbReference type="InterPro" id="IPR001611">
    <property type="entry name" value="Leu-rich_rpt"/>
</dbReference>
<feature type="domain" description="Disease resistance R13L4/SHOC-2-like LRR" evidence="10">
    <location>
        <begin position="209"/>
        <end position="292"/>
    </location>
</feature>
<dbReference type="InterPro" id="IPR056869">
    <property type="entry name" value="DD_LRRD1"/>
</dbReference>
<evidence type="ECO:0000256" key="9">
    <source>
        <dbReference type="SAM" id="MobiDB-lite"/>
    </source>
</evidence>
<feature type="region of interest" description="Disordered" evidence="9">
    <location>
        <begin position="1"/>
        <end position="110"/>
    </location>
</feature>
<evidence type="ECO:0000259" key="10">
    <source>
        <dbReference type="Pfam" id="PF23598"/>
    </source>
</evidence>
<dbReference type="PANTHER" id="PTHR48051">
    <property type="match status" value="1"/>
</dbReference>
<feature type="compositionally biased region" description="Polar residues" evidence="9">
    <location>
        <begin position="34"/>
        <end position="53"/>
    </location>
</feature>
<evidence type="ECO:0000256" key="8">
    <source>
        <dbReference type="ARBA" id="ARBA00049999"/>
    </source>
</evidence>
<feature type="compositionally biased region" description="Basic and acidic residues" evidence="9">
    <location>
        <begin position="56"/>
        <end position="68"/>
    </location>
</feature>
<dbReference type="InterPro" id="IPR003591">
    <property type="entry name" value="Leu-rich_rpt_typical-subtyp"/>
</dbReference>
<feature type="compositionally biased region" description="Acidic residues" evidence="9">
    <location>
        <begin position="1"/>
        <end position="13"/>
    </location>
</feature>
<organism evidence="12 13">
    <name type="scientific">Equus przewalskii</name>
    <name type="common">Przewalski's horse</name>
    <name type="synonym">Equus caballus przewalskii</name>
    <dbReference type="NCBI Taxonomy" id="9798"/>
    <lineage>
        <taxon>Eukaryota</taxon>
        <taxon>Metazoa</taxon>
        <taxon>Chordata</taxon>
        <taxon>Craniata</taxon>
        <taxon>Vertebrata</taxon>
        <taxon>Euteleostomi</taxon>
        <taxon>Mammalia</taxon>
        <taxon>Eutheria</taxon>
        <taxon>Laurasiatheria</taxon>
        <taxon>Perissodactyla</taxon>
        <taxon>Equidae</taxon>
        <taxon>Equus</taxon>
    </lineage>
</organism>
<feature type="domain" description="LRRD1 death" evidence="11">
    <location>
        <begin position="327"/>
        <end position="416"/>
    </location>
</feature>